<comment type="pathway">
    <text evidence="3">Lipid metabolism; fatty acid biosynthesis.</text>
</comment>
<evidence type="ECO:0000256" key="2">
    <source>
        <dbReference type="ARBA" id="ARBA00022553"/>
    </source>
</evidence>
<keyword evidence="2 3" id="KW-0597">Phosphoprotein</keyword>
<dbReference type="Proteomes" id="UP000051291">
    <property type="component" value="Unassembled WGS sequence"/>
</dbReference>
<dbReference type="PATRIC" id="fig|1423820.4.peg.920"/>
<keyword evidence="1 3" id="KW-0596">Phosphopantetheine</keyword>
<gene>
    <name evidence="3" type="primary">acpP</name>
    <name evidence="5" type="ORF">FC64_GL000898</name>
</gene>
<evidence type="ECO:0000256" key="3">
    <source>
        <dbReference type="HAMAP-Rule" id="MF_01217"/>
    </source>
</evidence>
<organism evidence="5 6">
    <name type="scientific">Ligilactobacillus araffinosus DSM 20653</name>
    <dbReference type="NCBI Taxonomy" id="1423820"/>
    <lineage>
        <taxon>Bacteria</taxon>
        <taxon>Bacillati</taxon>
        <taxon>Bacillota</taxon>
        <taxon>Bacilli</taxon>
        <taxon>Lactobacillales</taxon>
        <taxon>Lactobacillaceae</taxon>
        <taxon>Ligilactobacillus</taxon>
    </lineage>
</organism>
<sequence>MTEEQIFEKVREIAADQLEVDQDDIKLTSNIKDDLDADSLDFFEIMNELEDAFDIKLESDEDVVTIDDVVKYVKKQLDNK</sequence>
<dbReference type="NCBIfam" id="NF002150">
    <property type="entry name" value="PRK00982.1-4"/>
    <property type="match status" value="1"/>
</dbReference>
<keyword evidence="3" id="KW-0444">Lipid biosynthesis</keyword>
<dbReference type="Pfam" id="PF00550">
    <property type="entry name" value="PP-binding"/>
    <property type="match status" value="1"/>
</dbReference>
<protein>
    <recommendedName>
        <fullName evidence="3">Acyl carrier protein</fullName>
        <shortName evidence="3">ACP</shortName>
    </recommendedName>
</protein>
<proteinExistence type="inferred from homology"/>
<evidence type="ECO:0000259" key="4">
    <source>
        <dbReference type="PROSITE" id="PS50075"/>
    </source>
</evidence>
<dbReference type="InterPro" id="IPR009081">
    <property type="entry name" value="PP-bd_ACP"/>
</dbReference>
<comment type="subcellular location">
    <subcellularLocation>
        <location evidence="3">Cytoplasm</location>
    </subcellularLocation>
</comment>
<dbReference type="PROSITE" id="PS50075">
    <property type="entry name" value="CARRIER"/>
    <property type="match status" value="1"/>
</dbReference>
<keyword evidence="3" id="KW-0276">Fatty acid metabolism</keyword>
<name>A0A0R1ZBF5_9LACO</name>
<keyword evidence="6" id="KW-1185">Reference proteome</keyword>
<dbReference type="UniPathway" id="UPA00094"/>
<dbReference type="GO" id="GO:0005737">
    <property type="term" value="C:cytoplasm"/>
    <property type="evidence" value="ECO:0007669"/>
    <property type="project" value="UniProtKB-SubCell"/>
</dbReference>
<comment type="function">
    <text evidence="3">Carrier of the growing fatty acid chain in fatty acid biosynthesis.</text>
</comment>
<reference evidence="5 6" key="1">
    <citation type="journal article" date="2015" name="Genome Announc.">
        <title>Expanding the biotechnology potential of lactobacilli through comparative genomics of 213 strains and associated genera.</title>
        <authorList>
            <person name="Sun Z."/>
            <person name="Harris H.M."/>
            <person name="McCann A."/>
            <person name="Guo C."/>
            <person name="Argimon S."/>
            <person name="Zhang W."/>
            <person name="Yang X."/>
            <person name="Jeffery I.B."/>
            <person name="Cooney J.C."/>
            <person name="Kagawa T.F."/>
            <person name="Liu W."/>
            <person name="Song Y."/>
            <person name="Salvetti E."/>
            <person name="Wrobel A."/>
            <person name="Rasinkangas P."/>
            <person name="Parkhill J."/>
            <person name="Rea M.C."/>
            <person name="O'Sullivan O."/>
            <person name="Ritari J."/>
            <person name="Douillard F.P."/>
            <person name="Paul Ross R."/>
            <person name="Yang R."/>
            <person name="Briner A.E."/>
            <person name="Felis G.E."/>
            <person name="de Vos W.M."/>
            <person name="Barrangou R."/>
            <person name="Klaenhammer T.R."/>
            <person name="Caufield P.W."/>
            <person name="Cui Y."/>
            <person name="Zhang H."/>
            <person name="O'Toole P.W."/>
        </authorList>
    </citation>
    <scope>NUCLEOTIDE SEQUENCE [LARGE SCALE GENOMIC DNA]</scope>
    <source>
        <strain evidence="5 6">DSM 20653</strain>
    </source>
</reference>
<dbReference type="RefSeq" id="WP_057906770.1">
    <property type="nucleotide sequence ID" value="NZ_AYYZ01000029.1"/>
</dbReference>
<dbReference type="Gene3D" id="1.10.1200.10">
    <property type="entry name" value="ACP-like"/>
    <property type="match status" value="1"/>
</dbReference>
<dbReference type="GO" id="GO:0000036">
    <property type="term" value="F:acyl carrier activity"/>
    <property type="evidence" value="ECO:0007669"/>
    <property type="project" value="UniProtKB-UniRule"/>
</dbReference>
<feature type="modified residue" description="O-(pantetheine 4'-phosphoryl)serine" evidence="3">
    <location>
        <position position="39"/>
    </location>
</feature>
<dbReference type="STRING" id="1423820.FC64_GL000898"/>
<keyword evidence="3" id="KW-0275">Fatty acid biosynthesis</keyword>
<keyword evidence="3" id="KW-0443">Lipid metabolism</keyword>
<comment type="caution">
    <text evidence="5">The sequence shown here is derived from an EMBL/GenBank/DDBJ whole genome shotgun (WGS) entry which is preliminary data.</text>
</comment>
<dbReference type="HAMAP" id="MF_01217">
    <property type="entry name" value="Acyl_carrier"/>
    <property type="match status" value="1"/>
</dbReference>
<comment type="PTM">
    <text evidence="3">4'-phosphopantetheine is transferred from CoA to a specific serine of apo-ACP by AcpS. This modification is essential for activity because fatty acids are bound in thioester linkage to the sulfhydryl of the prosthetic group.</text>
</comment>
<comment type="similarity">
    <text evidence="3">Belongs to the acyl carrier protein (ACP) family.</text>
</comment>
<accession>A0A0R1ZBF5</accession>
<dbReference type="AlphaFoldDB" id="A0A0R1ZBF5"/>
<dbReference type="InterPro" id="IPR003231">
    <property type="entry name" value="ACP"/>
</dbReference>
<evidence type="ECO:0000256" key="1">
    <source>
        <dbReference type="ARBA" id="ARBA00022450"/>
    </source>
</evidence>
<dbReference type="InterPro" id="IPR036736">
    <property type="entry name" value="ACP-like_sf"/>
</dbReference>
<feature type="domain" description="Carrier" evidence="4">
    <location>
        <begin position="4"/>
        <end position="80"/>
    </location>
</feature>
<dbReference type="SUPFAM" id="SSF47336">
    <property type="entry name" value="ACP-like"/>
    <property type="match status" value="1"/>
</dbReference>
<evidence type="ECO:0000313" key="6">
    <source>
        <dbReference type="Proteomes" id="UP000051291"/>
    </source>
</evidence>
<keyword evidence="3" id="KW-0963">Cytoplasm</keyword>
<evidence type="ECO:0000313" key="5">
    <source>
        <dbReference type="EMBL" id="KRM51711.1"/>
    </source>
</evidence>
<dbReference type="EMBL" id="AYYZ01000029">
    <property type="protein sequence ID" value="KRM51711.1"/>
    <property type="molecule type" value="Genomic_DNA"/>
</dbReference>